<proteinExistence type="predicted"/>
<dbReference type="WBParaSite" id="ES5_v2.g18124.t1">
    <property type="protein sequence ID" value="ES5_v2.g18124.t1"/>
    <property type="gene ID" value="ES5_v2.g18124"/>
</dbReference>
<reference evidence="2" key="1">
    <citation type="submission" date="2022-11" db="UniProtKB">
        <authorList>
            <consortium name="WormBaseParasite"/>
        </authorList>
    </citation>
    <scope>IDENTIFICATION</scope>
</reference>
<protein>
    <submittedName>
        <fullName evidence="2">Uncharacterized protein</fullName>
    </submittedName>
</protein>
<organism evidence="1 2">
    <name type="scientific">Panagrolaimus sp. ES5</name>
    <dbReference type="NCBI Taxonomy" id="591445"/>
    <lineage>
        <taxon>Eukaryota</taxon>
        <taxon>Metazoa</taxon>
        <taxon>Ecdysozoa</taxon>
        <taxon>Nematoda</taxon>
        <taxon>Chromadorea</taxon>
        <taxon>Rhabditida</taxon>
        <taxon>Tylenchina</taxon>
        <taxon>Panagrolaimomorpha</taxon>
        <taxon>Panagrolaimoidea</taxon>
        <taxon>Panagrolaimidae</taxon>
        <taxon>Panagrolaimus</taxon>
    </lineage>
</organism>
<evidence type="ECO:0000313" key="1">
    <source>
        <dbReference type="Proteomes" id="UP000887579"/>
    </source>
</evidence>
<accession>A0AC34FLX1</accession>
<evidence type="ECO:0000313" key="2">
    <source>
        <dbReference type="WBParaSite" id="ES5_v2.g18124.t1"/>
    </source>
</evidence>
<dbReference type="Proteomes" id="UP000887579">
    <property type="component" value="Unplaced"/>
</dbReference>
<name>A0AC34FLX1_9BILA</name>
<sequence length="99" mass="11501">MKDGEKILSIAGLEPDGTPASILSQVELLNTGEKLQAEPFEFQLKGPEKKFKLRFYFMGNYNEPSIDFEVNFENDVKKETRLRFELKLSKNDWDVIVEK</sequence>